<name>E2PZZ7_STRCL</name>
<dbReference type="eggNOG" id="ENOG502ZANA">
    <property type="taxonomic scope" value="Bacteria"/>
</dbReference>
<keyword evidence="2" id="KW-0472">Membrane</keyword>
<feature type="transmembrane region" description="Helical" evidence="2">
    <location>
        <begin position="406"/>
        <end position="432"/>
    </location>
</feature>
<gene>
    <name evidence="3" type="ORF">SCLAV_3345</name>
</gene>
<accession>E2PZZ7</accession>
<feature type="transmembrane region" description="Helical" evidence="2">
    <location>
        <begin position="139"/>
        <end position="156"/>
    </location>
</feature>
<keyword evidence="2" id="KW-0812">Transmembrane</keyword>
<proteinExistence type="predicted"/>
<feature type="transmembrane region" description="Helical" evidence="2">
    <location>
        <begin position="340"/>
        <end position="366"/>
    </location>
</feature>
<feature type="region of interest" description="Disordered" evidence="1">
    <location>
        <begin position="1"/>
        <end position="26"/>
    </location>
</feature>
<evidence type="ECO:0000256" key="2">
    <source>
        <dbReference type="SAM" id="Phobius"/>
    </source>
</evidence>
<feature type="compositionally biased region" description="Low complexity" evidence="1">
    <location>
        <begin position="1"/>
        <end position="13"/>
    </location>
</feature>
<dbReference type="GeneID" id="93730134"/>
<protein>
    <submittedName>
        <fullName evidence="3">Putative integral membrane protein</fullName>
    </submittedName>
</protein>
<evidence type="ECO:0000313" key="3">
    <source>
        <dbReference type="EMBL" id="EFG08416.1"/>
    </source>
</evidence>
<keyword evidence="2" id="KW-1133">Transmembrane helix</keyword>
<feature type="transmembrane region" description="Helical" evidence="2">
    <location>
        <begin position="31"/>
        <end position="51"/>
    </location>
</feature>
<dbReference type="Pfam" id="PF19528">
    <property type="entry name" value="DUF6056"/>
    <property type="match status" value="1"/>
</dbReference>
<dbReference type="Proteomes" id="UP000002357">
    <property type="component" value="Chromosome"/>
</dbReference>
<feature type="transmembrane region" description="Helical" evidence="2">
    <location>
        <begin position="195"/>
        <end position="211"/>
    </location>
</feature>
<dbReference type="RefSeq" id="WP_003961339.1">
    <property type="nucleotide sequence ID" value="NZ_CM000913.1"/>
</dbReference>
<keyword evidence="4" id="KW-1185">Reference proteome</keyword>
<dbReference type="KEGG" id="sclf:BB341_11905"/>
<feature type="transmembrane region" description="Helical" evidence="2">
    <location>
        <begin position="296"/>
        <end position="319"/>
    </location>
</feature>
<dbReference type="AlphaFoldDB" id="E2PZZ7"/>
<organism evidence="3 4">
    <name type="scientific">Streptomyces clavuligerus</name>
    <dbReference type="NCBI Taxonomy" id="1901"/>
    <lineage>
        <taxon>Bacteria</taxon>
        <taxon>Bacillati</taxon>
        <taxon>Actinomycetota</taxon>
        <taxon>Actinomycetes</taxon>
        <taxon>Kitasatosporales</taxon>
        <taxon>Streptomycetaceae</taxon>
        <taxon>Streptomyces</taxon>
    </lineage>
</organism>
<feature type="transmembrane region" description="Helical" evidence="2">
    <location>
        <begin position="217"/>
        <end position="235"/>
    </location>
</feature>
<feature type="transmembrane region" description="Helical" evidence="2">
    <location>
        <begin position="242"/>
        <end position="261"/>
    </location>
</feature>
<reference evidence="3 4" key="1">
    <citation type="journal article" date="2010" name="Genome Biol. Evol.">
        <title>The sequence of a 1.8-mb bacterial linear plasmid reveals a rich evolutionary reservoir of secondary metabolic pathways.</title>
        <authorList>
            <person name="Medema M.H."/>
            <person name="Trefzer A."/>
            <person name="Kovalchuk A."/>
            <person name="van den Berg M."/>
            <person name="Mueller U."/>
            <person name="Heijne W."/>
            <person name="Wu L."/>
            <person name="Alam M.T."/>
            <person name="Ronning C.M."/>
            <person name="Nierman W.C."/>
            <person name="Bovenberg R.A.L."/>
            <person name="Breitling R."/>
            <person name="Takano E."/>
        </authorList>
    </citation>
    <scope>NUCLEOTIDE SEQUENCE [LARGE SCALE GENOMIC DNA]</scope>
    <source>
        <strain evidence="4">ATCC 27064 / DSM 738 / JCM 4710 / NBRC 13307 / NCIMB 12785 / NRRL 3585 / VKM Ac-602</strain>
    </source>
</reference>
<dbReference type="OrthoDB" id="4851474at2"/>
<evidence type="ECO:0000256" key="1">
    <source>
        <dbReference type="SAM" id="MobiDB-lite"/>
    </source>
</evidence>
<sequence>MTIGTTETASAAPAPEPGGGRPGRPSGLRDSWPLALALLPLALLALASSFGRHVRPSADEWCFLPHVRDEGGVLGLIDKFYFTDNGRLGNGLLVGAYAEFPVAGHQWYAPLSAAVMLLLLWAVTAALLRRAGAEVPRGLPLLVAGLVTTVFLFATPNTYKTFYWPAASVSHTLAPVLCLAAAIPLLRAHGRRGRIISLVTVAAAGVFMGTLSEEASVVSLVVLGGVVLFAHLLFAERVRRPLRIWAVTGGAGIAVGTLVLITSPGSRNRRERFDAERMSMVSPEALEGSLKGYLEILGIVFTSWGYIAALVAGLLLGLFTRWGKGRPADPANAVLLPARAGVVLPLVGAAFLVSGFLCTVITYPVFQERVVTTERTWNDYLLVWVLFLVAAGAFLGHWLRRQGARASAAACAVAVVGCVATMTGMAGPLLVLGTKMETRAERWDRQDAFLREGAARGETVMPYTPTKVGRMLEPFGQKGKKKWPAQCVADWYHLEKVTYAPKPQW</sequence>
<feature type="transmembrane region" description="Helical" evidence="2">
    <location>
        <begin position="162"/>
        <end position="183"/>
    </location>
</feature>
<evidence type="ECO:0000313" key="4">
    <source>
        <dbReference type="Proteomes" id="UP000002357"/>
    </source>
</evidence>
<dbReference type="InterPro" id="IPR045691">
    <property type="entry name" value="DUF6056"/>
</dbReference>
<feature type="transmembrane region" description="Helical" evidence="2">
    <location>
        <begin position="107"/>
        <end position="127"/>
    </location>
</feature>
<feature type="transmembrane region" description="Helical" evidence="2">
    <location>
        <begin position="381"/>
        <end position="399"/>
    </location>
</feature>
<dbReference type="EMBL" id="CM000913">
    <property type="protein sequence ID" value="EFG08416.1"/>
    <property type="molecule type" value="Genomic_DNA"/>
</dbReference>